<dbReference type="InterPro" id="IPR034706">
    <property type="entry name" value="CpoB"/>
</dbReference>
<dbReference type="AlphaFoldDB" id="A0A932MMW3"/>
<dbReference type="NCBIfam" id="TIGR02795">
    <property type="entry name" value="tol_pal_ybgF"/>
    <property type="match status" value="1"/>
</dbReference>
<organism evidence="2 3">
    <name type="scientific">Tectimicrobiota bacterium</name>
    <dbReference type="NCBI Taxonomy" id="2528274"/>
    <lineage>
        <taxon>Bacteria</taxon>
        <taxon>Pseudomonadati</taxon>
        <taxon>Nitrospinota/Tectimicrobiota group</taxon>
        <taxon>Candidatus Tectimicrobiota</taxon>
    </lineage>
</organism>
<comment type="caution">
    <text evidence="2">The sequence shown here is derived from an EMBL/GenBank/DDBJ whole genome shotgun (WGS) entry which is preliminary data.</text>
</comment>
<dbReference type="GO" id="GO:0051301">
    <property type="term" value="P:cell division"/>
    <property type="evidence" value="ECO:0007669"/>
    <property type="project" value="InterPro"/>
</dbReference>
<evidence type="ECO:0000313" key="3">
    <source>
        <dbReference type="Proteomes" id="UP000782312"/>
    </source>
</evidence>
<feature type="region of interest" description="Disordered" evidence="1">
    <location>
        <begin position="122"/>
        <end position="184"/>
    </location>
</feature>
<gene>
    <name evidence="2" type="primary">ybgF</name>
    <name evidence="2" type="ORF">HYZ11_10715</name>
</gene>
<feature type="compositionally biased region" description="Low complexity" evidence="1">
    <location>
        <begin position="160"/>
        <end position="178"/>
    </location>
</feature>
<dbReference type="Pfam" id="PF13432">
    <property type="entry name" value="TPR_16"/>
    <property type="match status" value="1"/>
</dbReference>
<dbReference type="Gene3D" id="1.25.40.10">
    <property type="entry name" value="Tetratricopeptide repeat domain"/>
    <property type="match status" value="1"/>
</dbReference>
<dbReference type="InterPro" id="IPR011990">
    <property type="entry name" value="TPR-like_helical_dom_sf"/>
</dbReference>
<dbReference type="InterPro" id="IPR014162">
    <property type="entry name" value="CpoB_C"/>
</dbReference>
<dbReference type="EMBL" id="JACPUR010000023">
    <property type="protein sequence ID" value="MBI3128065.1"/>
    <property type="molecule type" value="Genomic_DNA"/>
</dbReference>
<feature type="compositionally biased region" description="Pro residues" evidence="1">
    <location>
        <begin position="132"/>
        <end position="144"/>
    </location>
</feature>
<protein>
    <submittedName>
        <fullName evidence="2">Tol-pal system protein YbgF</fullName>
    </submittedName>
</protein>
<evidence type="ECO:0000313" key="2">
    <source>
        <dbReference type="EMBL" id="MBI3128065.1"/>
    </source>
</evidence>
<accession>A0A932MMW3</accession>
<dbReference type="PROSITE" id="PS51257">
    <property type="entry name" value="PROKAR_LIPOPROTEIN"/>
    <property type="match status" value="1"/>
</dbReference>
<dbReference type="SUPFAM" id="SSF48452">
    <property type="entry name" value="TPR-like"/>
    <property type="match status" value="1"/>
</dbReference>
<evidence type="ECO:0000256" key="1">
    <source>
        <dbReference type="SAM" id="MobiDB-lite"/>
    </source>
</evidence>
<sequence>MRMNLAPAFVRLAPWVLALLLGGCAAPGEGRLGGLPEPASPPPPPGAAPGASPDVRESLVGLRRGLSNQEERIEEIRRAMQGLVDSLERGRRDGEASVQKLGQQLEEMRGRVESLENELALARSGRSGAPAQPGPPAEARPGAPPAGEGAPPAAVPGAPPAARAPQPSEAPQAPPAEARLSGPEEEFNQALKALQEDRSYPRARSLLGAFLAKHPGHELADDAQYWIGQTYFEERNYERAILAFNKVQVDYANGDKAPDALLQEGLSFLNLGDRASARELLMRLQQRYPNSEAARTAAERLKNLQ</sequence>
<dbReference type="Pfam" id="PF13174">
    <property type="entry name" value="TPR_6"/>
    <property type="match status" value="1"/>
</dbReference>
<proteinExistence type="inferred from homology"/>
<dbReference type="HAMAP" id="MF_02066">
    <property type="entry name" value="CpoB"/>
    <property type="match status" value="1"/>
</dbReference>
<reference evidence="2" key="1">
    <citation type="submission" date="2020-07" db="EMBL/GenBank/DDBJ databases">
        <title>Huge and variable diversity of episymbiotic CPR bacteria and DPANN archaea in groundwater ecosystems.</title>
        <authorList>
            <person name="He C.Y."/>
            <person name="Keren R."/>
            <person name="Whittaker M."/>
            <person name="Farag I.F."/>
            <person name="Doudna J."/>
            <person name="Cate J.H.D."/>
            <person name="Banfield J.F."/>
        </authorList>
    </citation>
    <scope>NUCLEOTIDE SEQUENCE</scope>
    <source>
        <strain evidence="2">NC_groundwater_763_Ag_S-0.2um_68_21</strain>
    </source>
</reference>
<feature type="compositionally biased region" description="Pro residues" evidence="1">
    <location>
        <begin position="38"/>
        <end position="47"/>
    </location>
</feature>
<dbReference type="Proteomes" id="UP000782312">
    <property type="component" value="Unassembled WGS sequence"/>
</dbReference>
<feature type="region of interest" description="Disordered" evidence="1">
    <location>
        <begin position="32"/>
        <end position="57"/>
    </location>
</feature>
<name>A0A932MMW3_UNCTE</name>
<dbReference type="InterPro" id="IPR019734">
    <property type="entry name" value="TPR_rpt"/>
</dbReference>